<evidence type="ECO:0000256" key="4">
    <source>
        <dbReference type="ARBA" id="ARBA00036539"/>
    </source>
</evidence>
<dbReference type="PANTHER" id="PTHR23407">
    <property type="entry name" value="ATPASE INHIBITOR/5-FORMYLTETRAHYDROFOLATE CYCLO-LIGASE"/>
    <property type="match status" value="1"/>
</dbReference>
<dbReference type="EC" id="6.3.3.2" evidence="5"/>
<evidence type="ECO:0000256" key="3">
    <source>
        <dbReference type="ARBA" id="ARBA00022840"/>
    </source>
</evidence>
<dbReference type="Pfam" id="PF01812">
    <property type="entry name" value="5-FTHF_cyc-lig"/>
    <property type="match status" value="1"/>
</dbReference>
<dbReference type="InterPro" id="IPR037171">
    <property type="entry name" value="NagB/RpiA_transferase-like"/>
</dbReference>
<reference evidence="7" key="1">
    <citation type="submission" date="2025-08" db="UniProtKB">
        <authorList>
            <consortium name="RefSeq"/>
        </authorList>
    </citation>
    <scope>IDENTIFICATION</scope>
    <source>
        <tissue evidence="7">Leaves</tissue>
    </source>
</reference>
<evidence type="ECO:0000256" key="2">
    <source>
        <dbReference type="ARBA" id="ARBA00022741"/>
    </source>
</evidence>
<dbReference type="RefSeq" id="XP_035540275.1">
    <property type="nucleotide sequence ID" value="XM_035684382.1"/>
</dbReference>
<dbReference type="KEGG" id="jre:109016972"/>
<sequence length="294" mass="32962">MNQPCTRPSPTLAPKTFLYCPPSYAPPCTVTFSTMNKSTKQEHLDSVFKQKRALRSRVRKALKTMELELRSQEDNAIQSIILESPWFKSSRRLCAYISCSALREVDTSKLLFETLSNPTGGMATHTGKILYVPRVEDKNCHMRMLKISCIDDLVANSMDILEPAPVDSDGNKCEDVMLANEPVDLFLLPGLAFDRSGRRLGRGGGYYDTFLKKYQELAKARDDTVIGIPVDPKGARECMVWITSTQISGQLRRASQTVPNPIHVKLEEAVPGRIPLHYQRNGGREPKILPVPIQ</sequence>
<evidence type="ECO:0000313" key="6">
    <source>
        <dbReference type="Proteomes" id="UP000235220"/>
    </source>
</evidence>
<dbReference type="SUPFAM" id="SSF100950">
    <property type="entry name" value="NagB/RpiA/CoA transferase-like"/>
    <property type="match status" value="1"/>
</dbReference>
<dbReference type="GO" id="GO:0005524">
    <property type="term" value="F:ATP binding"/>
    <property type="evidence" value="ECO:0007669"/>
    <property type="project" value="UniProtKB-KW"/>
</dbReference>
<dbReference type="Gene3D" id="3.40.50.10420">
    <property type="entry name" value="NagB/RpiA/CoA transferase-like"/>
    <property type="match status" value="1"/>
</dbReference>
<dbReference type="GO" id="GO:0009396">
    <property type="term" value="P:folic acid-containing compound biosynthetic process"/>
    <property type="evidence" value="ECO:0000318"/>
    <property type="project" value="GO_Central"/>
</dbReference>
<keyword evidence="2" id="KW-0547">Nucleotide-binding</keyword>
<dbReference type="InterPro" id="IPR024185">
    <property type="entry name" value="FTHF_cligase-like_sf"/>
</dbReference>
<accession>A0A6P9DX82</accession>
<dbReference type="GO" id="GO:0005739">
    <property type="term" value="C:mitochondrion"/>
    <property type="evidence" value="ECO:0000318"/>
    <property type="project" value="GO_Central"/>
</dbReference>
<comment type="catalytic activity">
    <reaction evidence="4">
        <text>(6S)-5-formyl-5,6,7,8-tetrahydrofolate + ATP = (6R)-5,10-methenyltetrahydrofolate + ADP + phosphate</text>
        <dbReference type="Rhea" id="RHEA:10488"/>
        <dbReference type="ChEBI" id="CHEBI:30616"/>
        <dbReference type="ChEBI" id="CHEBI:43474"/>
        <dbReference type="ChEBI" id="CHEBI:57455"/>
        <dbReference type="ChEBI" id="CHEBI:57457"/>
        <dbReference type="ChEBI" id="CHEBI:456216"/>
        <dbReference type="EC" id="6.3.3.2"/>
    </reaction>
</comment>
<comment type="similarity">
    <text evidence="1">Belongs to the 5-formyltetrahydrofolate cyclo-ligase family.</text>
</comment>
<dbReference type="InParanoid" id="A0A6P9DX82"/>
<dbReference type="FunCoup" id="A0A6P9DX82">
    <property type="interactions" value="2039"/>
</dbReference>
<dbReference type="GO" id="GO:0030272">
    <property type="term" value="F:5-formyltetrahydrofolate cyclo-ligase activity"/>
    <property type="evidence" value="ECO:0000318"/>
    <property type="project" value="GO_Central"/>
</dbReference>
<dbReference type="PANTHER" id="PTHR23407:SF1">
    <property type="entry name" value="5-FORMYLTETRAHYDROFOLATE CYCLO-LIGASE"/>
    <property type="match status" value="1"/>
</dbReference>
<dbReference type="GO" id="GO:0035999">
    <property type="term" value="P:tetrahydrofolate interconversion"/>
    <property type="evidence" value="ECO:0000318"/>
    <property type="project" value="GO_Central"/>
</dbReference>
<evidence type="ECO:0000313" key="7">
    <source>
        <dbReference type="RefSeq" id="XP_035540275.1"/>
    </source>
</evidence>
<protein>
    <recommendedName>
        <fullName evidence="5">5-formyltetrahydrofolate cyclo-ligase</fullName>
        <ecNumber evidence="5">6.3.3.2</ecNumber>
    </recommendedName>
</protein>
<dbReference type="GO" id="GO:0005737">
    <property type="term" value="C:cytoplasm"/>
    <property type="evidence" value="ECO:0000318"/>
    <property type="project" value="GO_Central"/>
</dbReference>
<dbReference type="OrthoDB" id="2015992at2759"/>
<dbReference type="GeneID" id="109016972"/>
<gene>
    <name evidence="7" type="primary">LOC109016972</name>
</gene>
<keyword evidence="6" id="KW-1185">Reference proteome</keyword>
<proteinExistence type="inferred from homology"/>
<dbReference type="Proteomes" id="UP000235220">
    <property type="component" value="Chromosome 13"/>
</dbReference>
<organism evidence="6 7">
    <name type="scientific">Juglans regia</name>
    <name type="common">English walnut</name>
    <dbReference type="NCBI Taxonomy" id="51240"/>
    <lineage>
        <taxon>Eukaryota</taxon>
        <taxon>Viridiplantae</taxon>
        <taxon>Streptophyta</taxon>
        <taxon>Embryophyta</taxon>
        <taxon>Tracheophyta</taxon>
        <taxon>Spermatophyta</taxon>
        <taxon>Magnoliopsida</taxon>
        <taxon>eudicotyledons</taxon>
        <taxon>Gunneridae</taxon>
        <taxon>Pentapetalae</taxon>
        <taxon>rosids</taxon>
        <taxon>fabids</taxon>
        <taxon>Fagales</taxon>
        <taxon>Juglandaceae</taxon>
        <taxon>Juglans</taxon>
    </lineage>
</organism>
<keyword evidence="3" id="KW-0067">ATP-binding</keyword>
<evidence type="ECO:0000256" key="1">
    <source>
        <dbReference type="ARBA" id="ARBA00010638"/>
    </source>
</evidence>
<evidence type="ECO:0000256" key="5">
    <source>
        <dbReference type="ARBA" id="ARBA00038966"/>
    </source>
</evidence>
<dbReference type="InterPro" id="IPR002698">
    <property type="entry name" value="FTHF_cligase"/>
</dbReference>
<name>A0A6P9DX82_JUGRE</name>
<dbReference type="AlphaFoldDB" id="A0A6P9DX82"/>